<evidence type="ECO:0000256" key="1">
    <source>
        <dbReference type="ARBA" id="ARBA00004141"/>
    </source>
</evidence>
<organism evidence="7 8">
    <name type="scientific">Niallia nealsonii</name>
    <dbReference type="NCBI Taxonomy" id="115979"/>
    <lineage>
        <taxon>Bacteria</taxon>
        <taxon>Bacillati</taxon>
        <taxon>Bacillota</taxon>
        <taxon>Bacilli</taxon>
        <taxon>Bacillales</taxon>
        <taxon>Bacillaceae</taxon>
        <taxon>Niallia</taxon>
    </lineage>
</organism>
<evidence type="ECO:0000313" key="7">
    <source>
        <dbReference type="EMBL" id="PKG22285.1"/>
    </source>
</evidence>
<feature type="transmembrane region" description="Helical" evidence="5">
    <location>
        <begin position="63"/>
        <end position="82"/>
    </location>
</feature>
<dbReference type="Proteomes" id="UP000233375">
    <property type="component" value="Unassembled WGS sequence"/>
</dbReference>
<evidence type="ECO:0000313" key="8">
    <source>
        <dbReference type="Proteomes" id="UP000233375"/>
    </source>
</evidence>
<sequence length="482" mass="55073">MESNRLARQAIGTSVFLYAIIFFSFLLLQLDIKWVFILSIIWGALILMTIYPIFSIKESIKGLMYLLVAATFLNQSVFSINIDFFQLFLYRLLLLATAALYFFYGVKRKWIIKDIYHFPLKGVWLFFCIWLVYGCISILWAKSFAAAIKYMLLLAVGILFVYLANVILTRISHLLIMYGIWLGMTSILLMLGLVNYYGHIQLPSSGLFGGEAYKQSYPTAVFFNQNDFAAFLSISFFFYLAVAKNCSKKWGRNSALLLSCISVYLIYLTESRASILAIIVGIISYIFILANKKIKTIILTFFIISGIAGVFIALPKIAYTIHQWTIMSSIYEQNNALPSNLARMNLLKNTFYYVMDTYGLGVGAGNIPYYLERYAIFPTGGVFQVHNWLAEIAGNFGIFILLGYIGMLFYLSLSLYRIYTEFHHTTYKMLIESCLVGMIVFLVSSISPSSVINLYFHWVFLGFVTSTVAVFKKMRQKGIRSF</sequence>
<comment type="subcellular location">
    <subcellularLocation>
        <location evidence="1">Membrane</location>
        <topology evidence="1">Multi-pass membrane protein</topology>
    </subcellularLocation>
</comment>
<dbReference type="InterPro" id="IPR051533">
    <property type="entry name" value="WaaL-like"/>
</dbReference>
<evidence type="ECO:0000256" key="4">
    <source>
        <dbReference type="ARBA" id="ARBA00023136"/>
    </source>
</evidence>
<comment type="caution">
    <text evidence="7">The sequence shown here is derived from an EMBL/GenBank/DDBJ whole genome shotgun (WGS) entry which is preliminary data.</text>
</comment>
<keyword evidence="2 5" id="KW-0812">Transmembrane</keyword>
<feature type="transmembrane region" description="Helical" evidence="5">
    <location>
        <begin position="250"/>
        <end position="267"/>
    </location>
</feature>
<feature type="transmembrane region" description="Helical" evidence="5">
    <location>
        <begin position="88"/>
        <end position="106"/>
    </location>
</feature>
<dbReference type="InterPro" id="IPR007016">
    <property type="entry name" value="O-antigen_ligase-rel_domated"/>
</dbReference>
<evidence type="ECO:0000256" key="5">
    <source>
        <dbReference type="SAM" id="Phobius"/>
    </source>
</evidence>
<gene>
    <name evidence="7" type="ORF">CWS01_17795</name>
</gene>
<reference evidence="7 8" key="1">
    <citation type="journal article" date="2003" name="Int. J. Syst. Evol. Microbiol.">
        <title>Bacillus nealsonii sp. nov., isolated from a spacecraft-assembly facility, whose spores are gamma-radiation resistant.</title>
        <authorList>
            <person name="Venkateswaran K."/>
            <person name="Kempf M."/>
            <person name="Chen F."/>
            <person name="Satomi M."/>
            <person name="Nicholson W."/>
            <person name="Kern R."/>
        </authorList>
    </citation>
    <scope>NUCLEOTIDE SEQUENCE [LARGE SCALE GENOMIC DNA]</scope>
    <source>
        <strain evidence="7 8">FO-92</strain>
    </source>
</reference>
<dbReference type="Pfam" id="PF04932">
    <property type="entry name" value="Wzy_C"/>
    <property type="match status" value="1"/>
</dbReference>
<dbReference type="GO" id="GO:0016020">
    <property type="term" value="C:membrane"/>
    <property type="evidence" value="ECO:0007669"/>
    <property type="project" value="UniProtKB-SubCell"/>
</dbReference>
<feature type="transmembrane region" description="Helical" evidence="5">
    <location>
        <begin position="7"/>
        <end position="28"/>
    </location>
</feature>
<dbReference type="PANTHER" id="PTHR37422">
    <property type="entry name" value="TEICHURONIC ACID BIOSYNTHESIS PROTEIN TUAE"/>
    <property type="match status" value="1"/>
</dbReference>
<feature type="domain" description="O-antigen ligase-related" evidence="6">
    <location>
        <begin position="259"/>
        <end position="405"/>
    </location>
</feature>
<feature type="transmembrane region" description="Helical" evidence="5">
    <location>
        <begin position="425"/>
        <end position="446"/>
    </location>
</feature>
<evidence type="ECO:0000256" key="2">
    <source>
        <dbReference type="ARBA" id="ARBA00022692"/>
    </source>
</evidence>
<keyword evidence="3 5" id="KW-1133">Transmembrane helix</keyword>
<keyword evidence="8" id="KW-1185">Reference proteome</keyword>
<dbReference type="PANTHER" id="PTHR37422:SF23">
    <property type="entry name" value="TEICHURONIC ACID BIOSYNTHESIS PROTEIN TUAE"/>
    <property type="match status" value="1"/>
</dbReference>
<proteinExistence type="predicted"/>
<dbReference type="RefSeq" id="WP_101178525.1">
    <property type="nucleotide sequence ID" value="NZ_PISE01000044.1"/>
</dbReference>
<feature type="transmembrane region" description="Helical" evidence="5">
    <location>
        <begin position="175"/>
        <end position="197"/>
    </location>
</feature>
<accession>A0A2N0YYG7</accession>
<evidence type="ECO:0000259" key="6">
    <source>
        <dbReference type="Pfam" id="PF04932"/>
    </source>
</evidence>
<name>A0A2N0YYG7_9BACI</name>
<feature type="transmembrane region" description="Helical" evidence="5">
    <location>
        <begin position="34"/>
        <end position="54"/>
    </location>
</feature>
<dbReference type="OrthoDB" id="9255580at2"/>
<feature type="transmembrane region" description="Helical" evidence="5">
    <location>
        <begin position="297"/>
        <end position="319"/>
    </location>
</feature>
<feature type="transmembrane region" description="Helical" evidence="5">
    <location>
        <begin position="452"/>
        <end position="471"/>
    </location>
</feature>
<feature type="transmembrane region" description="Helical" evidence="5">
    <location>
        <begin position="118"/>
        <end position="141"/>
    </location>
</feature>
<dbReference type="EMBL" id="PISE01000044">
    <property type="protein sequence ID" value="PKG22285.1"/>
    <property type="molecule type" value="Genomic_DNA"/>
</dbReference>
<dbReference type="AlphaFoldDB" id="A0A2N0YYG7"/>
<evidence type="ECO:0000256" key="3">
    <source>
        <dbReference type="ARBA" id="ARBA00022989"/>
    </source>
</evidence>
<protein>
    <recommendedName>
        <fullName evidence="6">O-antigen ligase-related domain-containing protein</fullName>
    </recommendedName>
</protein>
<feature type="transmembrane region" description="Helical" evidence="5">
    <location>
        <begin position="273"/>
        <end position="290"/>
    </location>
</feature>
<feature type="transmembrane region" description="Helical" evidence="5">
    <location>
        <begin position="147"/>
        <end position="168"/>
    </location>
</feature>
<feature type="transmembrane region" description="Helical" evidence="5">
    <location>
        <begin position="217"/>
        <end position="243"/>
    </location>
</feature>
<dbReference type="NCBIfam" id="NF047675">
    <property type="entry name" value="TeichurnBiosyTuaE"/>
    <property type="match status" value="1"/>
</dbReference>
<keyword evidence="4 5" id="KW-0472">Membrane</keyword>
<feature type="transmembrane region" description="Helical" evidence="5">
    <location>
        <begin position="392"/>
        <end position="413"/>
    </location>
</feature>